<evidence type="ECO:0000256" key="1">
    <source>
        <dbReference type="ARBA" id="ARBA00022630"/>
    </source>
</evidence>
<feature type="domain" description="NADPH-dependent FMN reductase-like" evidence="4">
    <location>
        <begin position="1"/>
        <end position="137"/>
    </location>
</feature>
<gene>
    <name evidence="5" type="ORF">METZ01_LOCUS438031</name>
</gene>
<dbReference type="InterPro" id="IPR029039">
    <property type="entry name" value="Flavoprotein-like_sf"/>
</dbReference>
<dbReference type="Pfam" id="PF03358">
    <property type="entry name" value="FMN_red"/>
    <property type="match status" value="1"/>
</dbReference>
<name>A0A382YPF1_9ZZZZ</name>
<dbReference type="AlphaFoldDB" id="A0A382YPF1"/>
<dbReference type="EMBL" id="UINC01177498">
    <property type="protein sequence ID" value="SVD85177.1"/>
    <property type="molecule type" value="Genomic_DNA"/>
</dbReference>
<dbReference type="Gene3D" id="3.40.50.360">
    <property type="match status" value="1"/>
</dbReference>
<keyword evidence="3" id="KW-0560">Oxidoreductase</keyword>
<dbReference type="GO" id="GO:0016491">
    <property type="term" value="F:oxidoreductase activity"/>
    <property type="evidence" value="ECO:0007669"/>
    <property type="project" value="UniProtKB-KW"/>
</dbReference>
<dbReference type="PANTHER" id="PTHR43408">
    <property type="entry name" value="FMN REDUCTASE (NADPH)"/>
    <property type="match status" value="1"/>
</dbReference>
<evidence type="ECO:0000256" key="2">
    <source>
        <dbReference type="ARBA" id="ARBA00022643"/>
    </source>
</evidence>
<evidence type="ECO:0000313" key="5">
    <source>
        <dbReference type="EMBL" id="SVD85177.1"/>
    </source>
</evidence>
<protein>
    <recommendedName>
        <fullName evidence="4">NADPH-dependent FMN reductase-like domain-containing protein</fullName>
    </recommendedName>
</protein>
<dbReference type="PANTHER" id="PTHR43408:SF2">
    <property type="entry name" value="FMN REDUCTASE (NADPH)"/>
    <property type="match status" value="1"/>
</dbReference>
<dbReference type="SUPFAM" id="SSF52218">
    <property type="entry name" value="Flavoproteins"/>
    <property type="match status" value="1"/>
</dbReference>
<keyword evidence="2" id="KW-0288">FMN</keyword>
<evidence type="ECO:0000259" key="4">
    <source>
        <dbReference type="Pfam" id="PF03358"/>
    </source>
</evidence>
<evidence type="ECO:0000256" key="3">
    <source>
        <dbReference type="ARBA" id="ARBA00023002"/>
    </source>
</evidence>
<proteinExistence type="predicted"/>
<accession>A0A382YPF1</accession>
<keyword evidence="1" id="KW-0285">Flavoprotein</keyword>
<sequence>MRILVISGSLDPESRSYVLARRALQTLQGRGIEAEWIDLREMDVPMCDGTQESKGGDVTRLKEAIQTAAGVLVAAPIYNFDLNAAVKNLVEQTGRAWIDKTVGFLCAAGGRASYMSVMAMANSLMLDFRCVIVPRFVHATYDDFSDEGNGTLVISTDDVAERVDELVGEVVRLAGATV</sequence>
<reference evidence="5" key="1">
    <citation type="submission" date="2018-05" db="EMBL/GenBank/DDBJ databases">
        <authorList>
            <person name="Lanie J.A."/>
            <person name="Ng W.-L."/>
            <person name="Kazmierczak K.M."/>
            <person name="Andrzejewski T.M."/>
            <person name="Davidsen T.M."/>
            <person name="Wayne K.J."/>
            <person name="Tettelin H."/>
            <person name="Glass J.I."/>
            <person name="Rusch D."/>
            <person name="Podicherti R."/>
            <person name="Tsui H.-C.T."/>
            <person name="Winkler M.E."/>
        </authorList>
    </citation>
    <scope>NUCLEOTIDE SEQUENCE</scope>
</reference>
<organism evidence="5">
    <name type="scientific">marine metagenome</name>
    <dbReference type="NCBI Taxonomy" id="408172"/>
    <lineage>
        <taxon>unclassified sequences</taxon>
        <taxon>metagenomes</taxon>
        <taxon>ecological metagenomes</taxon>
    </lineage>
</organism>
<dbReference type="InterPro" id="IPR005025">
    <property type="entry name" value="FMN_Rdtase-like_dom"/>
</dbReference>
<dbReference type="InterPro" id="IPR051814">
    <property type="entry name" value="NAD(P)H-dep_FMN_reductase"/>
</dbReference>